<reference evidence="1 2" key="1">
    <citation type="submission" date="2023-02" db="EMBL/GenBank/DDBJ databases">
        <title>LHISI_Scaffold_Assembly.</title>
        <authorList>
            <person name="Stuart O.P."/>
            <person name="Cleave R."/>
            <person name="Magrath M.J.L."/>
            <person name="Mikheyev A.S."/>
        </authorList>
    </citation>
    <scope>NUCLEOTIDE SEQUENCE [LARGE SCALE GENOMIC DNA]</scope>
    <source>
        <strain evidence="1">Daus_M_001</strain>
        <tissue evidence="1">Leg muscle</tissue>
    </source>
</reference>
<dbReference type="EMBL" id="JARBHB010000004">
    <property type="protein sequence ID" value="KAJ8885090.1"/>
    <property type="molecule type" value="Genomic_DNA"/>
</dbReference>
<sequence length="139" mass="15897">MLCDSVVNYCIGYYVYQGEKHQVDQDSIKECGLAAMKLMQRDISHWNDKEKQEAYSICIAETKKSFKLERNNTSNIMNCFFGILRKKSLRINHNSLINLNVSTSGLVKLPMKKKRECCVCSLVSKSQSGKRKMSQTICA</sequence>
<keyword evidence="2" id="KW-1185">Reference proteome</keyword>
<gene>
    <name evidence="1" type="ORF">PR048_011286</name>
</gene>
<name>A0ABQ9HL48_9NEOP</name>
<comment type="caution">
    <text evidence="1">The sequence shown here is derived from an EMBL/GenBank/DDBJ whole genome shotgun (WGS) entry which is preliminary data.</text>
</comment>
<evidence type="ECO:0000313" key="2">
    <source>
        <dbReference type="Proteomes" id="UP001159363"/>
    </source>
</evidence>
<accession>A0ABQ9HL48</accession>
<proteinExistence type="predicted"/>
<protein>
    <submittedName>
        <fullName evidence="1">Uncharacterized protein</fullName>
    </submittedName>
</protein>
<dbReference type="Proteomes" id="UP001159363">
    <property type="component" value="Chromosome X"/>
</dbReference>
<evidence type="ECO:0000313" key="1">
    <source>
        <dbReference type="EMBL" id="KAJ8885090.1"/>
    </source>
</evidence>
<organism evidence="1 2">
    <name type="scientific">Dryococelus australis</name>
    <dbReference type="NCBI Taxonomy" id="614101"/>
    <lineage>
        <taxon>Eukaryota</taxon>
        <taxon>Metazoa</taxon>
        <taxon>Ecdysozoa</taxon>
        <taxon>Arthropoda</taxon>
        <taxon>Hexapoda</taxon>
        <taxon>Insecta</taxon>
        <taxon>Pterygota</taxon>
        <taxon>Neoptera</taxon>
        <taxon>Polyneoptera</taxon>
        <taxon>Phasmatodea</taxon>
        <taxon>Verophasmatodea</taxon>
        <taxon>Anareolatae</taxon>
        <taxon>Phasmatidae</taxon>
        <taxon>Eurycanthinae</taxon>
        <taxon>Dryococelus</taxon>
    </lineage>
</organism>